<evidence type="ECO:0000313" key="1">
    <source>
        <dbReference type="EMBL" id="KAF0822419.1"/>
    </source>
</evidence>
<protein>
    <submittedName>
        <fullName evidence="1">Acetyltransferase</fullName>
    </submittedName>
</protein>
<dbReference type="GO" id="GO:0016740">
    <property type="term" value="F:transferase activity"/>
    <property type="evidence" value="ECO:0007669"/>
    <property type="project" value="UniProtKB-KW"/>
</dbReference>
<reference evidence="1 2" key="1">
    <citation type="journal article" date="2020" name="G3 (Bethesda)">
        <title>Whole Genome Sequencing and Comparative Genomics of Two Nematicidal Bacillus Strains Reveals a Wide Range of Possible Virulence Factors.</title>
        <authorList>
            <person name="Susic N."/>
            <person name="Janezic S."/>
            <person name="Rupnik M."/>
            <person name="Geric Stare B."/>
        </authorList>
    </citation>
    <scope>NUCLEOTIDE SEQUENCE [LARGE SCALE GENOMIC DNA]</scope>
    <source>
        <strain evidence="1 2">I-1582</strain>
    </source>
</reference>
<evidence type="ECO:0000313" key="2">
    <source>
        <dbReference type="Proteomes" id="UP000465778"/>
    </source>
</evidence>
<keyword evidence="1" id="KW-0808">Transferase</keyword>
<name>A0A800MTV7_CYTFI</name>
<dbReference type="Proteomes" id="UP000465778">
    <property type="component" value="Unassembled WGS sequence"/>
</dbReference>
<accession>A0A800MTV7</accession>
<dbReference type="AlphaFoldDB" id="A0A800MTV7"/>
<gene>
    <name evidence="1" type="ORF">KIS1582_3845</name>
</gene>
<dbReference type="OrthoDB" id="1895809at2"/>
<proteinExistence type="predicted"/>
<comment type="caution">
    <text evidence="1">The sequence shown here is derived from an EMBL/GenBank/DDBJ whole genome shotgun (WGS) entry which is preliminary data.</text>
</comment>
<dbReference type="EMBL" id="VDEM01000058">
    <property type="protein sequence ID" value="KAF0822419.1"/>
    <property type="molecule type" value="Genomic_DNA"/>
</dbReference>
<organism evidence="1 2">
    <name type="scientific">Cytobacillus firmus</name>
    <name type="common">Bacillus firmus</name>
    <dbReference type="NCBI Taxonomy" id="1399"/>
    <lineage>
        <taxon>Bacteria</taxon>
        <taxon>Bacillati</taxon>
        <taxon>Bacillota</taxon>
        <taxon>Bacilli</taxon>
        <taxon>Bacillales</taxon>
        <taxon>Bacillaceae</taxon>
        <taxon>Cytobacillus</taxon>
    </lineage>
</organism>
<sequence length="50" mass="6019">MDKGVEEFCLDSGYRQSQKIWKKKFGEPEYLLKDYWGKGLIAHSLWDAWH</sequence>